<dbReference type="InterPro" id="IPR050386">
    <property type="entry name" value="Glycosyl_hydrolase_5"/>
</dbReference>
<dbReference type="InterPro" id="IPR013783">
    <property type="entry name" value="Ig-like_fold"/>
</dbReference>
<dbReference type="AlphaFoldDB" id="A0AAD4CFM6"/>
<name>A0AAD4CFM6_ASPNN</name>
<evidence type="ECO:0000256" key="2">
    <source>
        <dbReference type="ARBA" id="ARBA00022729"/>
    </source>
</evidence>
<dbReference type="InterPro" id="IPR005102">
    <property type="entry name" value="Carbo-bd_X2"/>
</dbReference>
<proteinExistence type="inferred from homology"/>
<dbReference type="Proteomes" id="UP001194746">
    <property type="component" value="Unassembled WGS sequence"/>
</dbReference>
<evidence type="ECO:0000256" key="3">
    <source>
        <dbReference type="ARBA" id="ARBA00022801"/>
    </source>
</evidence>
<dbReference type="InterPro" id="IPR016282">
    <property type="entry name" value="Glyco_hydro_5_endoGlcnase_B"/>
</dbReference>
<feature type="chain" id="PRO_5042123624" description="Cellulase" evidence="10">
    <location>
        <begin position="19"/>
        <end position="566"/>
    </location>
</feature>
<dbReference type="Gene3D" id="2.60.40.10">
    <property type="entry name" value="Immunoglobulins"/>
    <property type="match status" value="1"/>
</dbReference>
<evidence type="ECO:0000256" key="10">
    <source>
        <dbReference type="SAM" id="SignalP"/>
    </source>
</evidence>
<reference evidence="13" key="2">
    <citation type="submission" date="2020-02" db="EMBL/GenBank/DDBJ databases">
        <authorList>
            <person name="Gilchrist C.L.M."/>
            <person name="Chooi Y.-H."/>
        </authorList>
    </citation>
    <scope>NUCLEOTIDE SEQUENCE</scope>
    <source>
        <strain evidence="13">MST-FP2251</strain>
    </source>
</reference>
<evidence type="ECO:0000256" key="4">
    <source>
        <dbReference type="ARBA" id="ARBA00023001"/>
    </source>
</evidence>
<dbReference type="PIRSF" id="PIRSF001043">
    <property type="entry name" value="Endoglucanase_B"/>
    <property type="match status" value="1"/>
</dbReference>
<evidence type="ECO:0000256" key="8">
    <source>
        <dbReference type="ARBA" id="ARBA00023326"/>
    </source>
</evidence>
<comment type="similarity">
    <text evidence="1 9">Belongs to the glycosyl hydrolase 5 (cellulase A) family.</text>
</comment>
<feature type="signal peptide" evidence="10">
    <location>
        <begin position="1"/>
        <end position="18"/>
    </location>
</feature>
<dbReference type="GO" id="GO:0005576">
    <property type="term" value="C:extracellular region"/>
    <property type="evidence" value="ECO:0007669"/>
    <property type="project" value="TreeGrafter"/>
</dbReference>
<dbReference type="FunFam" id="2.60.40.10:FF:002413">
    <property type="entry name" value="Extracellular endoglucanase, putative"/>
    <property type="match status" value="1"/>
</dbReference>
<keyword evidence="3 9" id="KW-0378">Hydrolase</keyword>
<keyword evidence="6 9" id="KW-0326">Glycosidase</keyword>
<evidence type="ECO:0000313" key="14">
    <source>
        <dbReference type="Proteomes" id="UP001194746"/>
    </source>
</evidence>
<protein>
    <recommendedName>
        <fullName evidence="15">Cellulase</fullName>
    </recommendedName>
</protein>
<organism evidence="13 14">
    <name type="scientific">Aspergillus nanangensis</name>
    <dbReference type="NCBI Taxonomy" id="2582783"/>
    <lineage>
        <taxon>Eukaryota</taxon>
        <taxon>Fungi</taxon>
        <taxon>Dikarya</taxon>
        <taxon>Ascomycota</taxon>
        <taxon>Pezizomycotina</taxon>
        <taxon>Eurotiomycetes</taxon>
        <taxon>Eurotiomycetidae</taxon>
        <taxon>Eurotiales</taxon>
        <taxon>Aspergillaceae</taxon>
        <taxon>Aspergillus</taxon>
        <taxon>Aspergillus subgen. Circumdati</taxon>
    </lineage>
</organism>
<dbReference type="InterPro" id="IPR017853">
    <property type="entry name" value="GH"/>
</dbReference>
<keyword evidence="7" id="KW-0961">Cell wall biogenesis/degradation</keyword>
<keyword evidence="2 10" id="KW-0732">Signal</keyword>
<evidence type="ECO:0000256" key="6">
    <source>
        <dbReference type="ARBA" id="ARBA00023295"/>
    </source>
</evidence>
<sequence>MRTQLIAAIAALSEGAWALTCPGTFDSISAADFVGKLQPGWNLGNTLDAIPDEGSWNNAPVEASTFDEIKAAGFKSVRLPVTWTDHFTGSSPDWTVDPEWLQRVSDVVDMVTTRDMYTIVDVHHDSWDWADVSVAGANLTMIEEKFYRLWYQIGTQLGCKSSLVAFEPINEPPCNNAEDGAEINKLNQIFLKAINDAGGFNPKRVVTLVGGGEDSVKTSQWFDVKTNYTNPYAIQFHYYSPYDFIFSAWGKTIWGSDADKDTVSTDFKLMRNNFTDIPLVLGEYDASPTNTEPAGRWKYSDWLAQVAAQYNIATILWDNGEDHFNRKTGVWRDPTSIEILTDSAKNSLPDSTTDAAATTQSSSAYIFHKYGTQVSSQTLPFIFDDNTLSSIQSSNGTALRNGADYSVSGSNIIFSAAYLSRVYSATTQPGVLDTLTLKFSAGASPTVQIVQWDKPVLSSTSAAASSVSGSDYAIPITWKGLGKPAAVKALTSGGQYLVDDWTQYLGPLQQARATYSSQWNWDSENVIITSAAIDAVISAGQSTVFTFEFYPRVNGTANTVDFTLTV</sequence>
<evidence type="ECO:0000259" key="11">
    <source>
        <dbReference type="Pfam" id="PF00150"/>
    </source>
</evidence>
<dbReference type="PANTHER" id="PTHR31297:SF41">
    <property type="entry name" value="ENDOGLUCANASE, PUTATIVE (AFU_ORTHOLOGUE AFUA_5G01830)-RELATED"/>
    <property type="match status" value="1"/>
</dbReference>
<dbReference type="SUPFAM" id="SSF81296">
    <property type="entry name" value="E set domains"/>
    <property type="match status" value="1"/>
</dbReference>
<dbReference type="GO" id="GO:0009986">
    <property type="term" value="C:cell surface"/>
    <property type="evidence" value="ECO:0007669"/>
    <property type="project" value="TreeGrafter"/>
</dbReference>
<evidence type="ECO:0000256" key="1">
    <source>
        <dbReference type="ARBA" id="ARBA00005641"/>
    </source>
</evidence>
<dbReference type="InterPro" id="IPR014756">
    <property type="entry name" value="Ig_E-set"/>
</dbReference>
<dbReference type="GO" id="GO:0008422">
    <property type="term" value="F:beta-glucosidase activity"/>
    <property type="evidence" value="ECO:0007669"/>
    <property type="project" value="TreeGrafter"/>
</dbReference>
<dbReference type="InterPro" id="IPR001547">
    <property type="entry name" value="Glyco_hydro_5"/>
</dbReference>
<evidence type="ECO:0000256" key="9">
    <source>
        <dbReference type="RuleBase" id="RU361153"/>
    </source>
</evidence>
<dbReference type="Pfam" id="PF03442">
    <property type="entry name" value="CBM_X2"/>
    <property type="match status" value="1"/>
</dbReference>
<keyword evidence="5" id="KW-0119">Carbohydrate metabolism</keyword>
<dbReference type="FunFam" id="3.20.20.80:FF:000152">
    <property type="entry name" value="Extracellular endoglucanase"/>
    <property type="match status" value="1"/>
</dbReference>
<dbReference type="GO" id="GO:0071555">
    <property type="term" value="P:cell wall organization"/>
    <property type="evidence" value="ECO:0007669"/>
    <property type="project" value="UniProtKB-KW"/>
</dbReference>
<evidence type="ECO:0000259" key="12">
    <source>
        <dbReference type="Pfam" id="PF03442"/>
    </source>
</evidence>
<keyword evidence="14" id="KW-1185">Reference proteome</keyword>
<evidence type="ECO:0000256" key="5">
    <source>
        <dbReference type="ARBA" id="ARBA00023277"/>
    </source>
</evidence>
<dbReference type="SUPFAM" id="SSF51445">
    <property type="entry name" value="(Trans)glycosidases"/>
    <property type="match status" value="1"/>
</dbReference>
<dbReference type="Gene3D" id="3.20.20.80">
    <property type="entry name" value="Glycosidases"/>
    <property type="match status" value="1"/>
</dbReference>
<feature type="domain" description="Glycoside hydrolase family 5" evidence="11">
    <location>
        <begin position="54"/>
        <end position="321"/>
    </location>
</feature>
<gene>
    <name evidence="13" type="ORF">FE257_000919</name>
</gene>
<evidence type="ECO:0008006" key="15">
    <source>
        <dbReference type="Google" id="ProtNLM"/>
    </source>
</evidence>
<accession>A0AAD4CFM6</accession>
<keyword evidence="8" id="KW-0624">Polysaccharide degradation</keyword>
<reference evidence="13" key="1">
    <citation type="journal article" date="2019" name="Beilstein J. Org. Chem.">
        <title>Nanangenines: drimane sesquiterpenoids as the dominant metabolite cohort of a novel Australian fungus, Aspergillus nanangensis.</title>
        <authorList>
            <person name="Lacey H.J."/>
            <person name="Gilchrist C.L.M."/>
            <person name="Crombie A."/>
            <person name="Kalaitzis J.A."/>
            <person name="Vuong D."/>
            <person name="Rutledge P.J."/>
            <person name="Turner P."/>
            <person name="Pitt J.I."/>
            <person name="Lacey E."/>
            <person name="Chooi Y.H."/>
            <person name="Piggott A.M."/>
        </authorList>
    </citation>
    <scope>NUCLEOTIDE SEQUENCE</scope>
    <source>
        <strain evidence="13">MST-FP2251</strain>
    </source>
</reference>
<evidence type="ECO:0000313" key="13">
    <source>
        <dbReference type="EMBL" id="KAF9884928.1"/>
    </source>
</evidence>
<dbReference type="Pfam" id="PF00150">
    <property type="entry name" value="Cellulase"/>
    <property type="match status" value="1"/>
</dbReference>
<feature type="domain" description="Carbohydrate binding X2" evidence="12">
    <location>
        <begin position="360"/>
        <end position="449"/>
    </location>
</feature>
<dbReference type="GO" id="GO:0030245">
    <property type="term" value="P:cellulose catabolic process"/>
    <property type="evidence" value="ECO:0007669"/>
    <property type="project" value="UniProtKB-KW"/>
</dbReference>
<dbReference type="PANTHER" id="PTHR31297">
    <property type="entry name" value="GLUCAN ENDO-1,6-BETA-GLUCOSIDASE B"/>
    <property type="match status" value="1"/>
</dbReference>
<dbReference type="EMBL" id="VCAU01000108">
    <property type="protein sequence ID" value="KAF9884928.1"/>
    <property type="molecule type" value="Genomic_DNA"/>
</dbReference>
<keyword evidence="4" id="KW-0136">Cellulose degradation</keyword>
<comment type="caution">
    <text evidence="13">The sequence shown here is derived from an EMBL/GenBank/DDBJ whole genome shotgun (WGS) entry which is preliminary data.</text>
</comment>
<evidence type="ECO:0000256" key="7">
    <source>
        <dbReference type="ARBA" id="ARBA00023316"/>
    </source>
</evidence>